<keyword evidence="10" id="KW-0969">Cilium</keyword>
<protein>
    <recommendedName>
        <fullName evidence="4">Flagellar hook-associated protein 1</fullName>
    </recommendedName>
</protein>
<comment type="similarity">
    <text evidence="3">Belongs to the flagella basal body rod proteins family.</text>
</comment>
<evidence type="ECO:0000259" key="9">
    <source>
        <dbReference type="Pfam" id="PF22638"/>
    </source>
</evidence>
<dbReference type="PANTHER" id="PTHR30033:SF1">
    <property type="entry name" value="FLAGELLAR HOOK-ASSOCIATED PROTEIN 1"/>
    <property type="match status" value="1"/>
</dbReference>
<dbReference type="SUPFAM" id="SSF64518">
    <property type="entry name" value="Phase 1 flagellin"/>
    <property type="match status" value="1"/>
</dbReference>
<proteinExistence type="inferred from homology"/>
<keyword evidence="10" id="KW-0282">Flagellum</keyword>
<sequence length="446" mass="45361">MGVSTFNGLNIALRGLTAQQRALDVTSHNIANVEAPGYSRQEAVMGAAPTLTIPAGANQLGQGAQLGQGVDVVTYRRLRDDFLDLQWRAQNMSGGQAEVGAQRLAQVQTTLGSGSSSDLGAQLDTFWSAWQTLSSNPQSDAAKANVVGTAQTVAAGFQRLDTDLATLGAQATTAVSDLLGSQGPIRPIADELAKLNTQINQATAAGVAHNDLLDRRDLLLDNLSRYGQVSVTPDPTLDGSGNPAYPGMIQVSFGGASTPLVSQTTVTMPTAATLSATPGGTLGGLQDVAAKIASYRTTLNGVAGSVIGAVNGLSSTPIFSGTGSADIAVVATSTTVSAGASGGPAGDNSVATAIAALRGGTVDRGYAGLVQSIGADTANADADLDTTTRVLGSLTEQRQSTSGVSMDEEMANMVRFQRGYQAAARALTTMDDMLNTLINSTGRVGL</sequence>
<dbReference type="EMBL" id="CP042430">
    <property type="protein sequence ID" value="QEC46820.1"/>
    <property type="molecule type" value="Genomic_DNA"/>
</dbReference>
<evidence type="ECO:0000259" key="7">
    <source>
        <dbReference type="Pfam" id="PF00460"/>
    </source>
</evidence>
<evidence type="ECO:0000256" key="6">
    <source>
        <dbReference type="ARBA" id="ARBA00023143"/>
    </source>
</evidence>
<reference evidence="10 11" key="1">
    <citation type="journal article" date="2018" name="J. Microbiol.">
        <title>Baekduia soli gen. nov., sp. nov., a novel bacterium isolated from the soil of Baekdu Mountain and proposal of a novel family name, Baekduiaceae fam. nov.</title>
        <authorList>
            <person name="An D.S."/>
            <person name="Siddiqi M.Z."/>
            <person name="Kim K.H."/>
            <person name="Yu H.S."/>
            <person name="Im W.T."/>
        </authorList>
    </citation>
    <scope>NUCLEOTIDE SEQUENCE [LARGE SCALE GENOMIC DNA]</scope>
    <source>
        <strain evidence="10 11">BR7-21</strain>
    </source>
</reference>
<comment type="subcellular location">
    <subcellularLocation>
        <location evidence="1">Bacterial flagellum</location>
    </subcellularLocation>
    <subcellularLocation>
        <location evidence="2">Secreted</location>
    </subcellularLocation>
</comment>
<evidence type="ECO:0000256" key="4">
    <source>
        <dbReference type="ARBA" id="ARBA00016244"/>
    </source>
</evidence>
<evidence type="ECO:0000256" key="3">
    <source>
        <dbReference type="ARBA" id="ARBA00009677"/>
    </source>
</evidence>
<name>A0A5B8U1K1_9ACTN</name>
<feature type="domain" description="Flagellar basal body rod protein N-terminal" evidence="7">
    <location>
        <begin position="9"/>
        <end position="38"/>
    </location>
</feature>
<dbReference type="InterPro" id="IPR053927">
    <property type="entry name" value="FlgK_helical"/>
</dbReference>
<dbReference type="OrthoDB" id="9802553at2"/>
<evidence type="ECO:0000313" key="11">
    <source>
        <dbReference type="Proteomes" id="UP000321805"/>
    </source>
</evidence>
<accession>A0A5B8U1K1</accession>
<dbReference type="Pfam" id="PF00460">
    <property type="entry name" value="Flg_bb_rod"/>
    <property type="match status" value="1"/>
</dbReference>
<evidence type="ECO:0000256" key="2">
    <source>
        <dbReference type="ARBA" id="ARBA00004613"/>
    </source>
</evidence>
<dbReference type="RefSeq" id="WP_146916479.1">
    <property type="nucleotide sequence ID" value="NZ_CP042430.1"/>
</dbReference>
<dbReference type="GO" id="GO:0005576">
    <property type="term" value="C:extracellular region"/>
    <property type="evidence" value="ECO:0007669"/>
    <property type="project" value="UniProtKB-SubCell"/>
</dbReference>
<dbReference type="Pfam" id="PF22638">
    <property type="entry name" value="FlgK_D1"/>
    <property type="match status" value="1"/>
</dbReference>
<dbReference type="KEGG" id="bsol:FSW04_03950"/>
<dbReference type="NCBIfam" id="TIGR02492">
    <property type="entry name" value="flgK_ends"/>
    <property type="match status" value="1"/>
</dbReference>
<dbReference type="PANTHER" id="PTHR30033">
    <property type="entry name" value="FLAGELLAR HOOK-ASSOCIATED PROTEIN 1"/>
    <property type="match status" value="1"/>
</dbReference>
<keyword evidence="10" id="KW-0966">Cell projection</keyword>
<dbReference type="GO" id="GO:0044780">
    <property type="term" value="P:bacterial-type flagellum assembly"/>
    <property type="evidence" value="ECO:0007669"/>
    <property type="project" value="InterPro"/>
</dbReference>
<keyword evidence="5" id="KW-0964">Secreted</keyword>
<dbReference type="InterPro" id="IPR001444">
    <property type="entry name" value="Flag_bb_rod_N"/>
</dbReference>
<feature type="domain" description="Flagellar hook-associated protein FlgK helical" evidence="9">
    <location>
        <begin position="104"/>
        <end position="312"/>
    </location>
</feature>
<dbReference type="GO" id="GO:0009424">
    <property type="term" value="C:bacterial-type flagellum hook"/>
    <property type="evidence" value="ECO:0007669"/>
    <property type="project" value="InterPro"/>
</dbReference>
<dbReference type="InterPro" id="IPR010930">
    <property type="entry name" value="Flg_bb/hook_C_dom"/>
</dbReference>
<dbReference type="Pfam" id="PF06429">
    <property type="entry name" value="Flg_bbr_C"/>
    <property type="match status" value="1"/>
</dbReference>
<dbReference type="AlphaFoldDB" id="A0A5B8U1K1"/>
<dbReference type="Proteomes" id="UP000321805">
    <property type="component" value="Chromosome"/>
</dbReference>
<keyword evidence="11" id="KW-1185">Reference proteome</keyword>
<evidence type="ECO:0000259" key="8">
    <source>
        <dbReference type="Pfam" id="PF06429"/>
    </source>
</evidence>
<feature type="domain" description="Flagellar basal-body/hook protein C-terminal" evidence="8">
    <location>
        <begin position="399"/>
        <end position="439"/>
    </location>
</feature>
<dbReference type="GO" id="GO:0005198">
    <property type="term" value="F:structural molecule activity"/>
    <property type="evidence" value="ECO:0007669"/>
    <property type="project" value="InterPro"/>
</dbReference>
<dbReference type="InterPro" id="IPR002371">
    <property type="entry name" value="FlgK"/>
</dbReference>
<gene>
    <name evidence="10" type="primary">flgK</name>
    <name evidence="10" type="ORF">FSW04_03950</name>
</gene>
<evidence type="ECO:0000256" key="1">
    <source>
        <dbReference type="ARBA" id="ARBA00004365"/>
    </source>
</evidence>
<evidence type="ECO:0000313" key="10">
    <source>
        <dbReference type="EMBL" id="QEC46820.1"/>
    </source>
</evidence>
<evidence type="ECO:0000256" key="5">
    <source>
        <dbReference type="ARBA" id="ARBA00022525"/>
    </source>
</evidence>
<organism evidence="10 11">
    <name type="scientific">Baekduia soli</name>
    <dbReference type="NCBI Taxonomy" id="496014"/>
    <lineage>
        <taxon>Bacteria</taxon>
        <taxon>Bacillati</taxon>
        <taxon>Actinomycetota</taxon>
        <taxon>Thermoleophilia</taxon>
        <taxon>Solirubrobacterales</taxon>
        <taxon>Baekduiaceae</taxon>
        <taxon>Baekduia</taxon>
    </lineage>
</organism>
<keyword evidence="6" id="KW-0975">Bacterial flagellum</keyword>